<dbReference type="InterPro" id="IPR038765">
    <property type="entry name" value="Papain-like_cys_pep_sf"/>
</dbReference>
<dbReference type="AlphaFoldDB" id="A0A438GEN0"/>
<comment type="caution">
    <text evidence="5">The sequence shown here is derived from an EMBL/GenBank/DDBJ whole genome shotgun (WGS) entry which is preliminary data.</text>
</comment>
<dbReference type="SUPFAM" id="SSF54001">
    <property type="entry name" value="Cysteine proteinases"/>
    <property type="match status" value="1"/>
</dbReference>
<sequence length="144" mass="16467">MVDAKMVGRFAFVNPTLVSKFGMGEASKESRSKVIANRLMNANHADFIFIPYNPGYHWVLVALETRTMIAYYLDSLQNQPSDDLKEIVNMALRIHPPQKHKSSKREPTWVVVGFHGKKSYSKDELNEVRSKWVMLVTQLILSSV</sequence>
<dbReference type="Pfam" id="PF02902">
    <property type="entry name" value="Peptidase_C48"/>
    <property type="match status" value="1"/>
</dbReference>
<gene>
    <name evidence="5" type="ORF">CK203_059004</name>
</gene>
<name>A0A438GEN0_VITVI</name>
<comment type="similarity">
    <text evidence="1">Belongs to the peptidase C48 family.</text>
</comment>
<dbReference type="Proteomes" id="UP000288805">
    <property type="component" value="Unassembled WGS sequence"/>
</dbReference>
<evidence type="ECO:0000256" key="1">
    <source>
        <dbReference type="ARBA" id="ARBA00005234"/>
    </source>
</evidence>
<proteinExistence type="inferred from homology"/>
<organism evidence="5 6">
    <name type="scientific">Vitis vinifera</name>
    <name type="common">Grape</name>
    <dbReference type="NCBI Taxonomy" id="29760"/>
    <lineage>
        <taxon>Eukaryota</taxon>
        <taxon>Viridiplantae</taxon>
        <taxon>Streptophyta</taxon>
        <taxon>Embryophyta</taxon>
        <taxon>Tracheophyta</taxon>
        <taxon>Spermatophyta</taxon>
        <taxon>Magnoliopsida</taxon>
        <taxon>eudicotyledons</taxon>
        <taxon>Gunneridae</taxon>
        <taxon>Pentapetalae</taxon>
        <taxon>rosids</taxon>
        <taxon>Vitales</taxon>
        <taxon>Vitaceae</taxon>
        <taxon>Viteae</taxon>
        <taxon>Vitis</taxon>
    </lineage>
</organism>
<evidence type="ECO:0000259" key="4">
    <source>
        <dbReference type="Pfam" id="PF02902"/>
    </source>
</evidence>
<dbReference type="PANTHER" id="PTHR33018:SF31">
    <property type="entry name" value="TRANSPOSASE, PTTA_EN_SPM, PLANT"/>
    <property type="match status" value="1"/>
</dbReference>
<dbReference type="InterPro" id="IPR003653">
    <property type="entry name" value="Peptidase_C48_C"/>
</dbReference>
<dbReference type="GO" id="GO:0008234">
    <property type="term" value="F:cysteine-type peptidase activity"/>
    <property type="evidence" value="ECO:0007669"/>
    <property type="project" value="InterPro"/>
</dbReference>
<reference evidence="5 6" key="1">
    <citation type="journal article" date="2018" name="PLoS Genet.">
        <title>Population sequencing reveals clonal diversity and ancestral inbreeding in the grapevine cultivar Chardonnay.</title>
        <authorList>
            <person name="Roach M.J."/>
            <person name="Johnson D.L."/>
            <person name="Bohlmann J."/>
            <person name="van Vuuren H.J."/>
            <person name="Jones S.J."/>
            <person name="Pretorius I.S."/>
            <person name="Schmidt S.A."/>
            <person name="Borneman A.R."/>
        </authorList>
    </citation>
    <scope>NUCLEOTIDE SEQUENCE [LARGE SCALE GENOMIC DNA]</scope>
    <source>
        <strain evidence="6">cv. Chardonnay</strain>
        <tissue evidence="5">Leaf</tissue>
    </source>
</reference>
<keyword evidence="2" id="KW-0645">Protease</keyword>
<keyword evidence="3" id="KW-0378">Hydrolase</keyword>
<dbReference type="PANTHER" id="PTHR33018">
    <property type="entry name" value="OS10G0338966 PROTEIN-RELATED"/>
    <property type="match status" value="1"/>
</dbReference>
<dbReference type="GO" id="GO:0006508">
    <property type="term" value="P:proteolysis"/>
    <property type="evidence" value="ECO:0007669"/>
    <property type="project" value="UniProtKB-KW"/>
</dbReference>
<evidence type="ECO:0000313" key="6">
    <source>
        <dbReference type="Proteomes" id="UP000288805"/>
    </source>
</evidence>
<protein>
    <recommendedName>
        <fullName evidence="4">Ubiquitin-like protease family profile domain-containing protein</fullName>
    </recommendedName>
</protein>
<dbReference type="Gene3D" id="3.40.395.10">
    <property type="entry name" value="Adenoviral Proteinase, Chain A"/>
    <property type="match status" value="1"/>
</dbReference>
<feature type="domain" description="Ubiquitin-like protease family profile" evidence="4">
    <location>
        <begin position="41"/>
        <end position="86"/>
    </location>
</feature>
<dbReference type="EMBL" id="QGNW01000458">
    <property type="protein sequence ID" value="RVW70666.1"/>
    <property type="molecule type" value="Genomic_DNA"/>
</dbReference>
<evidence type="ECO:0000256" key="3">
    <source>
        <dbReference type="ARBA" id="ARBA00022801"/>
    </source>
</evidence>
<evidence type="ECO:0000256" key="2">
    <source>
        <dbReference type="ARBA" id="ARBA00022670"/>
    </source>
</evidence>
<accession>A0A438GEN0</accession>
<evidence type="ECO:0000313" key="5">
    <source>
        <dbReference type="EMBL" id="RVW70666.1"/>
    </source>
</evidence>